<dbReference type="EMBL" id="UYRT01093447">
    <property type="protein sequence ID" value="VDN38901.1"/>
    <property type="molecule type" value="Genomic_DNA"/>
</dbReference>
<gene>
    <name evidence="1" type="ORF">GPUH_LOCUS21776</name>
</gene>
<reference evidence="3" key="1">
    <citation type="submission" date="2016-06" db="UniProtKB">
        <authorList>
            <consortium name="WormBaseParasite"/>
        </authorList>
    </citation>
    <scope>IDENTIFICATION</scope>
</reference>
<evidence type="ECO:0000313" key="3">
    <source>
        <dbReference type="WBParaSite" id="GPUH_0002180301-mRNA-1"/>
    </source>
</evidence>
<keyword evidence="2" id="KW-1185">Reference proteome</keyword>
<dbReference type="Proteomes" id="UP000271098">
    <property type="component" value="Unassembled WGS sequence"/>
</dbReference>
<name>A0A183ELD5_9BILA</name>
<reference evidence="1 2" key="2">
    <citation type="submission" date="2018-11" db="EMBL/GenBank/DDBJ databases">
        <authorList>
            <consortium name="Pathogen Informatics"/>
        </authorList>
    </citation>
    <scope>NUCLEOTIDE SEQUENCE [LARGE SCALE GENOMIC DNA]</scope>
</reference>
<organism evidence="3">
    <name type="scientific">Gongylonema pulchrum</name>
    <dbReference type="NCBI Taxonomy" id="637853"/>
    <lineage>
        <taxon>Eukaryota</taxon>
        <taxon>Metazoa</taxon>
        <taxon>Ecdysozoa</taxon>
        <taxon>Nematoda</taxon>
        <taxon>Chromadorea</taxon>
        <taxon>Rhabditida</taxon>
        <taxon>Spirurina</taxon>
        <taxon>Spiruromorpha</taxon>
        <taxon>Spiruroidea</taxon>
        <taxon>Gongylonematidae</taxon>
        <taxon>Gongylonema</taxon>
    </lineage>
</organism>
<dbReference type="WBParaSite" id="GPUH_0002180301-mRNA-1">
    <property type="protein sequence ID" value="GPUH_0002180301-mRNA-1"/>
    <property type="gene ID" value="GPUH_0002180301"/>
</dbReference>
<protein>
    <submittedName>
        <fullName evidence="3">Fibronectin type-III domain-containing protein</fullName>
    </submittedName>
</protein>
<proteinExistence type="predicted"/>
<sequence>MMNNSLEFICMLPETVFCVNHLLSDGGYQLRVVYASTNNATEFTLPMVVEKRNLITNLLTVCCVESVTKTCKNL</sequence>
<evidence type="ECO:0000313" key="2">
    <source>
        <dbReference type="Proteomes" id="UP000271098"/>
    </source>
</evidence>
<evidence type="ECO:0000313" key="1">
    <source>
        <dbReference type="EMBL" id="VDN38901.1"/>
    </source>
</evidence>
<accession>A0A183ELD5</accession>
<dbReference type="AlphaFoldDB" id="A0A183ELD5"/>